<keyword evidence="3" id="KW-1133">Transmembrane helix</keyword>
<dbReference type="GeneID" id="108881937"/>
<dbReference type="PROSITE" id="PS50041">
    <property type="entry name" value="C_TYPE_LECTIN_2"/>
    <property type="match status" value="1"/>
</dbReference>
<dbReference type="InterPro" id="IPR050111">
    <property type="entry name" value="C-type_lectin/snaclec_domain"/>
</dbReference>
<evidence type="ECO:0000256" key="3">
    <source>
        <dbReference type="SAM" id="Phobius"/>
    </source>
</evidence>
<organism evidence="5 6">
    <name type="scientific">Lates calcarifer</name>
    <name type="common">Barramundi</name>
    <name type="synonym">Holocentrus calcarifer</name>
    <dbReference type="NCBI Taxonomy" id="8187"/>
    <lineage>
        <taxon>Eukaryota</taxon>
        <taxon>Metazoa</taxon>
        <taxon>Chordata</taxon>
        <taxon>Craniata</taxon>
        <taxon>Vertebrata</taxon>
        <taxon>Euteleostomi</taxon>
        <taxon>Actinopterygii</taxon>
        <taxon>Neopterygii</taxon>
        <taxon>Teleostei</taxon>
        <taxon>Neoteleostei</taxon>
        <taxon>Acanthomorphata</taxon>
        <taxon>Carangaria</taxon>
        <taxon>Carangaria incertae sedis</taxon>
        <taxon>Centropomidae</taxon>
        <taxon>Lates</taxon>
    </lineage>
</organism>
<evidence type="ECO:0000313" key="5">
    <source>
        <dbReference type="Proteomes" id="UP000694890"/>
    </source>
</evidence>
<dbReference type="RefSeq" id="XP_018529663.1">
    <property type="nucleotide sequence ID" value="XM_018674147.2"/>
</dbReference>
<dbReference type="InterPro" id="IPR016186">
    <property type="entry name" value="C-type_lectin-like/link_sf"/>
</dbReference>
<dbReference type="PANTHER" id="PTHR22803">
    <property type="entry name" value="MANNOSE, PHOSPHOLIPASE, LECTIN RECEPTOR RELATED"/>
    <property type="match status" value="1"/>
</dbReference>
<dbReference type="Pfam" id="PF00059">
    <property type="entry name" value="Lectin_C"/>
    <property type="match status" value="1"/>
</dbReference>
<keyword evidence="1" id="KW-0430">Lectin</keyword>
<feature type="region of interest" description="Disordered" evidence="2">
    <location>
        <begin position="16"/>
        <end position="58"/>
    </location>
</feature>
<dbReference type="Proteomes" id="UP000694890">
    <property type="component" value="Linkage group LG3"/>
</dbReference>
<proteinExistence type="predicted"/>
<dbReference type="InterPro" id="IPR033989">
    <property type="entry name" value="CD209-like_CTLD"/>
</dbReference>
<evidence type="ECO:0000256" key="1">
    <source>
        <dbReference type="ARBA" id="ARBA00022734"/>
    </source>
</evidence>
<evidence type="ECO:0000256" key="2">
    <source>
        <dbReference type="SAM" id="MobiDB-lite"/>
    </source>
</evidence>
<dbReference type="SMART" id="SM00034">
    <property type="entry name" value="CLECT"/>
    <property type="match status" value="1"/>
</dbReference>
<gene>
    <name evidence="6" type="primary">LOC108881937</name>
</gene>
<dbReference type="InterPro" id="IPR016187">
    <property type="entry name" value="CTDL_fold"/>
</dbReference>
<protein>
    <submittedName>
        <fullName evidence="6">CD209 antigen-like protein E isoform X2</fullName>
    </submittedName>
</protein>
<dbReference type="SUPFAM" id="SSF56436">
    <property type="entry name" value="C-type lectin-like"/>
    <property type="match status" value="1"/>
</dbReference>
<feature type="compositionally biased region" description="Polar residues" evidence="2">
    <location>
        <begin position="22"/>
        <end position="54"/>
    </location>
</feature>
<keyword evidence="3" id="KW-0812">Transmembrane</keyword>
<sequence>MPEADVLYSDVKFTRAREKGSETTSLPPDTTYSEVKLSKTQPPTEPRGSQQSAVPNERSKVTSERVALVLLSLLLAAAVIALGVTIHENAQTMKELQKLKKNLTDDSCLKCETGWEQHGGQCYYFSTRRSSWEESRSFCQSEGGDLVKIDSREEQSFLEKTLREKMDVADDKFWIGLTDSKTEGEWLWVDDSPLNTRLSFWLNIEPDNWTGEDPDGEDCVRMGEKGGATDLKCWFDKSCKASQKYICEKEAETGEYMVSCV</sequence>
<dbReference type="Gene3D" id="3.10.100.10">
    <property type="entry name" value="Mannose-Binding Protein A, subunit A"/>
    <property type="match status" value="1"/>
</dbReference>
<reference evidence="6" key="1">
    <citation type="submission" date="2025-08" db="UniProtKB">
        <authorList>
            <consortium name="RefSeq"/>
        </authorList>
    </citation>
    <scope>IDENTIFICATION</scope>
    <source>
        <tissue evidence="6">Brain</tissue>
    </source>
</reference>
<dbReference type="InterPro" id="IPR001304">
    <property type="entry name" value="C-type_lectin-like"/>
</dbReference>
<dbReference type="GO" id="GO:0030246">
    <property type="term" value="F:carbohydrate binding"/>
    <property type="evidence" value="ECO:0007669"/>
    <property type="project" value="UniProtKB-KW"/>
</dbReference>
<name>A0AAJ7LQN3_LATCA</name>
<feature type="transmembrane region" description="Helical" evidence="3">
    <location>
        <begin position="66"/>
        <end position="86"/>
    </location>
</feature>
<feature type="domain" description="C-type lectin" evidence="4">
    <location>
        <begin position="118"/>
        <end position="248"/>
    </location>
</feature>
<dbReference type="AlphaFoldDB" id="A0AAJ7LQN3"/>
<dbReference type="CDD" id="cd03590">
    <property type="entry name" value="CLECT_DC-SIGN_like"/>
    <property type="match status" value="1"/>
</dbReference>
<accession>A0AAJ7LQN3</accession>
<evidence type="ECO:0000313" key="6">
    <source>
        <dbReference type="RefSeq" id="XP_018529663.1"/>
    </source>
</evidence>
<evidence type="ECO:0000259" key="4">
    <source>
        <dbReference type="PROSITE" id="PS50041"/>
    </source>
</evidence>
<keyword evidence="3" id="KW-0472">Membrane</keyword>